<proteinExistence type="predicted"/>
<name>A0ABR1VF91_9PEZI</name>
<reference evidence="2 3" key="1">
    <citation type="submission" date="2023-01" db="EMBL/GenBank/DDBJ databases">
        <title>Analysis of 21 Apiospora genomes using comparative genomics revels a genus with tremendous synthesis potential of carbohydrate active enzymes and secondary metabolites.</title>
        <authorList>
            <person name="Sorensen T."/>
        </authorList>
    </citation>
    <scope>NUCLEOTIDE SEQUENCE [LARGE SCALE GENOMIC DNA]</scope>
    <source>
        <strain evidence="2 3">CBS 135458</strain>
    </source>
</reference>
<accession>A0ABR1VF91</accession>
<evidence type="ECO:0000256" key="1">
    <source>
        <dbReference type="SAM" id="MobiDB-lite"/>
    </source>
</evidence>
<dbReference type="EMBL" id="JAQQWL010000006">
    <property type="protein sequence ID" value="KAK8069899.1"/>
    <property type="molecule type" value="Genomic_DNA"/>
</dbReference>
<feature type="region of interest" description="Disordered" evidence="1">
    <location>
        <begin position="1"/>
        <end position="44"/>
    </location>
</feature>
<feature type="compositionally biased region" description="Gly residues" evidence="1">
    <location>
        <begin position="203"/>
        <end position="212"/>
    </location>
</feature>
<organism evidence="2 3">
    <name type="scientific">Apiospora phragmitis</name>
    <dbReference type="NCBI Taxonomy" id="2905665"/>
    <lineage>
        <taxon>Eukaryota</taxon>
        <taxon>Fungi</taxon>
        <taxon>Dikarya</taxon>
        <taxon>Ascomycota</taxon>
        <taxon>Pezizomycotina</taxon>
        <taxon>Sordariomycetes</taxon>
        <taxon>Xylariomycetidae</taxon>
        <taxon>Amphisphaeriales</taxon>
        <taxon>Apiosporaceae</taxon>
        <taxon>Apiospora</taxon>
    </lineage>
</organism>
<dbReference type="GeneID" id="92090987"/>
<feature type="compositionally biased region" description="Acidic residues" evidence="1">
    <location>
        <begin position="115"/>
        <end position="124"/>
    </location>
</feature>
<comment type="caution">
    <text evidence="2">The sequence shown here is derived from an EMBL/GenBank/DDBJ whole genome shotgun (WGS) entry which is preliminary data.</text>
</comment>
<protein>
    <submittedName>
        <fullName evidence="2">Uncharacterized protein</fullName>
    </submittedName>
</protein>
<gene>
    <name evidence="2" type="ORF">PG994_006515</name>
</gene>
<feature type="compositionally biased region" description="Basic and acidic residues" evidence="1">
    <location>
        <begin position="16"/>
        <end position="36"/>
    </location>
</feature>
<dbReference type="RefSeq" id="XP_066717193.1">
    <property type="nucleotide sequence ID" value="XM_066857924.1"/>
</dbReference>
<feature type="region of interest" description="Disordered" evidence="1">
    <location>
        <begin position="105"/>
        <end position="125"/>
    </location>
</feature>
<dbReference type="Proteomes" id="UP001480595">
    <property type="component" value="Unassembled WGS sequence"/>
</dbReference>
<evidence type="ECO:0000313" key="3">
    <source>
        <dbReference type="Proteomes" id="UP001480595"/>
    </source>
</evidence>
<feature type="region of interest" description="Disordered" evidence="1">
    <location>
        <begin position="192"/>
        <end position="219"/>
    </location>
</feature>
<evidence type="ECO:0000313" key="2">
    <source>
        <dbReference type="EMBL" id="KAK8069899.1"/>
    </source>
</evidence>
<sequence>MGKTTTSPQAMALGEYPRREGRHDTEAVARAAERPEQPQQQHVDAQPVLARQLPEGAADGLYWVTEEDDAFHLTWGFTLYRTEYGGSSEQRWQALVAKIQAQVADKLAPRPESGGDGDGDDDEGRPETRAALLRLFRLDARSDPGLLQGKSMDEVRALFWDRVRANVPEPMPPQQCVFLLANKDVLGDDDAFAGGAGRDGDAVGQGGAGRLPGGRPSALEQQDGGAAVLWVDEDVGGRCARIMGPGRPPRTGVHCAPDDWGYASCHLGRR</sequence>
<keyword evidence="3" id="KW-1185">Reference proteome</keyword>